<accession>A0A2J7ZH87</accession>
<reference evidence="1 2" key="1">
    <citation type="journal article" date="2017" name="Mol. Biol. Evol.">
        <title>The 4-celled Tetrabaena socialis nuclear genome reveals the essential components for genetic control of cell number at the origin of multicellularity in the volvocine lineage.</title>
        <authorList>
            <person name="Featherston J."/>
            <person name="Arakaki Y."/>
            <person name="Hanschen E.R."/>
            <person name="Ferris P.J."/>
            <person name="Michod R.E."/>
            <person name="Olson B.J.S.C."/>
            <person name="Nozaki H."/>
            <person name="Durand P.M."/>
        </authorList>
    </citation>
    <scope>NUCLEOTIDE SEQUENCE [LARGE SCALE GENOMIC DNA]</scope>
    <source>
        <strain evidence="1 2">NIES-571</strain>
    </source>
</reference>
<protein>
    <recommendedName>
        <fullName evidence="3">Bulb-type lectin domain-containing protein</fullName>
    </recommendedName>
</protein>
<name>A0A2J7ZH87_9CHLO</name>
<dbReference type="EMBL" id="PGGS01002444">
    <property type="protein sequence ID" value="PNG99626.1"/>
    <property type="molecule type" value="Genomic_DNA"/>
</dbReference>
<feature type="non-terminal residue" evidence="1">
    <location>
        <position position="1"/>
    </location>
</feature>
<proteinExistence type="predicted"/>
<sequence length="22" mass="2491">GDRNLVIYDANNNVKWAANSQQ</sequence>
<organism evidence="1 2">
    <name type="scientific">Tetrabaena socialis</name>
    <dbReference type="NCBI Taxonomy" id="47790"/>
    <lineage>
        <taxon>Eukaryota</taxon>
        <taxon>Viridiplantae</taxon>
        <taxon>Chlorophyta</taxon>
        <taxon>core chlorophytes</taxon>
        <taxon>Chlorophyceae</taxon>
        <taxon>CS clade</taxon>
        <taxon>Chlamydomonadales</taxon>
        <taxon>Tetrabaenaceae</taxon>
        <taxon>Tetrabaena</taxon>
    </lineage>
</organism>
<evidence type="ECO:0000313" key="2">
    <source>
        <dbReference type="Proteomes" id="UP000236333"/>
    </source>
</evidence>
<dbReference type="AlphaFoldDB" id="A0A2J7ZH87"/>
<evidence type="ECO:0008006" key="3">
    <source>
        <dbReference type="Google" id="ProtNLM"/>
    </source>
</evidence>
<comment type="caution">
    <text evidence="1">The sequence shown here is derived from an EMBL/GenBank/DDBJ whole genome shotgun (WGS) entry which is preliminary data.</text>
</comment>
<evidence type="ECO:0000313" key="1">
    <source>
        <dbReference type="EMBL" id="PNG99626.1"/>
    </source>
</evidence>
<dbReference type="Proteomes" id="UP000236333">
    <property type="component" value="Unassembled WGS sequence"/>
</dbReference>
<keyword evidence="2" id="KW-1185">Reference proteome</keyword>
<gene>
    <name evidence="1" type="ORF">TSOC_014590</name>
</gene>